<dbReference type="PANTHER" id="PTHR11054">
    <property type="entry name" value="6-PHOSPHOGLUCONOLACTONASE"/>
    <property type="match status" value="1"/>
</dbReference>
<dbReference type="UniPathway" id="UPA00115">
    <property type="reaction ID" value="UER00409"/>
</dbReference>
<evidence type="ECO:0000256" key="5">
    <source>
        <dbReference type="ARBA" id="ARBA00022801"/>
    </source>
</evidence>
<dbReference type="SUPFAM" id="SSF100950">
    <property type="entry name" value="NagB/RpiA/CoA transferase-like"/>
    <property type="match status" value="1"/>
</dbReference>
<dbReference type="Proteomes" id="UP000440578">
    <property type="component" value="Unassembled WGS sequence"/>
</dbReference>
<dbReference type="PANTHER" id="PTHR11054:SF0">
    <property type="entry name" value="6-PHOSPHOGLUCONOLACTONASE"/>
    <property type="match status" value="1"/>
</dbReference>
<dbReference type="GO" id="GO:0017057">
    <property type="term" value="F:6-phosphogluconolactonase activity"/>
    <property type="evidence" value="ECO:0007669"/>
    <property type="project" value="UniProtKB-UniRule"/>
</dbReference>
<dbReference type="OrthoDB" id="432544at2759"/>
<dbReference type="InterPro" id="IPR037171">
    <property type="entry name" value="NagB/RpiA_transferase-like"/>
</dbReference>
<dbReference type="EMBL" id="VIIS01000247">
    <property type="protein sequence ID" value="KAF0311278.1"/>
    <property type="molecule type" value="Genomic_DNA"/>
</dbReference>
<dbReference type="GO" id="GO:0005975">
    <property type="term" value="P:carbohydrate metabolic process"/>
    <property type="evidence" value="ECO:0007669"/>
    <property type="project" value="UniProtKB-UniRule"/>
</dbReference>
<dbReference type="InterPro" id="IPR006148">
    <property type="entry name" value="Glc/Gal-6P_isomerase"/>
</dbReference>
<proteinExistence type="inferred from homology"/>
<sequence>MGKEEVIVKETVEDVTKELASLVEKEANEAIQSRGKFIIGLSGGSLVNFLAAGLPTISTDWSLWHVLFCDERVVPFNSDDSTFGVYRRQLKSNGGALPLTESQFLCVDPALDADTAAADYAAKVSALLGPGRAPRCDLLLLGMGPDGHTCSLFPGHALLSVTDRAVAAITDSPKPPPARVTLTLPAVNAARAAVFAMAGAGKADMVRRVLRDREPLPAALVQPTDGRLVWILDQAAAAKL</sequence>
<keyword evidence="5 6" id="KW-0378">Hydrolase</keyword>
<dbReference type="InterPro" id="IPR005900">
    <property type="entry name" value="6-phosphogluconolactonase_DevB"/>
</dbReference>
<comment type="caution">
    <text evidence="8">The sequence shown here is derived from an EMBL/GenBank/DDBJ whole genome shotgun (WGS) entry which is preliminary data.</text>
</comment>
<dbReference type="FunFam" id="3.40.50.1360:FF:000005">
    <property type="entry name" value="6-phosphogluconolactonase"/>
    <property type="match status" value="1"/>
</dbReference>
<evidence type="ECO:0000256" key="4">
    <source>
        <dbReference type="ARBA" id="ARBA00013198"/>
    </source>
</evidence>
<dbReference type="CDD" id="cd01400">
    <property type="entry name" value="6PGL"/>
    <property type="match status" value="1"/>
</dbReference>
<evidence type="ECO:0000256" key="6">
    <source>
        <dbReference type="RuleBase" id="RU365095"/>
    </source>
</evidence>
<evidence type="ECO:0000313" key="8">
    <source>
        <dbReference type="EMBL" id="KAF0311278.1"/>
    </source>
</evidence>
<dbReference type="NCBIfam" id="TIGR01198">
    <property type="entry name" value="pgl"/>
    <property type="match status" value="1"/>
</dbReference>
<gene>
    <name evidence="8" type="primary">Pgls_1</name>
    <name evidence="8" type="ORF">FJT64_017881</name>
</gene>
<comment type="pathway">
    <text evidence="2 6">Carbohydrate degradation; pentose phosphate pathway; D-ribulose 5-phosphate from D-glucose 6-phosphate (oxidative stage): step 2/3.</text>
</comment>
<dbReference type="EMBL" id="VIIS01000247">
    <property type="protein sequence ID" value="KAF0311279.1"/>
    <property type="molecule type" value="Genomic_DNA"/>
</dbReference>
<dbReference type="Pfam" id="PF01182">
    <property type="entry name" value="Glucosamine_iso"/>
    <property type="match status" value="1"/>
</dbReference>
<dbReference type="EC" id="3.1.1.31" evidence="4 6"/>
<dbReference type="Gene3D" id="3.40.50.1360">
    <property type="match status" value="1"/>
</dbReference>
<keyword evidence="9" id="KW-1185">Reference proteome</keyword>
<comment type="function">
    <text evidence="6">Hydrolysis of 6-phosphogluconolactone to 6-phosphogluconate.</text>
</comment>
<feature type="domain" description="Glucosamine/galactosamine-6-phosphate isomerase" evidence="7">
    <location>
        <begin position="12"/>
        <end position="230"/>
    </location>
</feature>
<comment type="catalytic activity">
    <reaction evidence="1 6">
        <text>6-phospho-D-glucono-1,5-lactone + H2O = 6-phospho-D-gluconate + H(+)</text>
        <dbReference type="Rhea" id="RHEA:12556"/>
        <dbReference type="ChEBI" id="CHEBI:15377"/>
        <dbReference type="ChEBI" id="CHEBI:15378"/>
        <dbReference type="ChEBI" id="CHEBI:57955"/>
        <dbReference type="ChEBI" id="CHEBI:58759"/>
        <dbReference type="EC" id="3.1.1.31"/>
    </reaction>
</comment>
<dbReference type="AlphaFoldDB" id="A0A6A4X8C7"/>
<reference evidence="8 9" key="1">
    <citation type="submission" date="2019-07" db="EMBL/GenBank/DDBJ databases">
        <title>Draft genome assembly of a fouling barnacle, Amphibalanus amphitrite (Darwin, 1854): The first reference genome for Thecostraca.</title>
        <authorList>
            <person name="Kim W."/>
        </authorList>
    </citation>
    <scope>NUCLEOTIDE SEQUENCE [LARGE SCALE GENOMIC DNA]</scope>
    <source>
        <strain evidence="8">SNU_AA5</strain>
        <tissue evidence="8">Soma without cirri and trophi</tissue>
    </source>
</reference>
<dbReference type="GO" id="GO:0006098">
    <property type="term" value="P:pentose-phosphate shunt"/>
    <property type="evidence" value="ECO:0007669"/>
    <property type="project" value="UniProtKB-UniPathway"/>
</dbReference>
<accession>A0A6A4X8C7</accession>
<evidence type="ECO:0000259" key="7">
    <source>
        <dbReference type="Pfam" id="PF01182"/>
    </source>
</evidence>
<protein>
    <recommendedName>
        <fullName evidence="4 6">6-phosphogluconolactonase</fullName>
        <shortName evidence="6">6PGL</shortName>
        <ecNumber evidence="4 6">3.1.1.31</ecNumber>
    </recommendedName>
</protein>
<evidence type="ECO:0000256" key="3">
    <source>
        <dbReference type="ARBA" id="ARBA00010662"/>
    </source>
</evidence>
<comment type="similarity">
    <text evidence="3 6">Belongs to the glucosamine/galactosamine-6-phosphate isomerase family. 6-phosphogluconolactonase subfamily.</text>
</comment>
<name>A0A6A4X8C7_AMPAM</name>
<dbReference type="InterPro" id="IPR039104">
    <property type="entry name" value="6PGL"/>
</dbReference>
<organism evidence="8 9">
    <name type="scientific">Amphibalanus amphitrite</name>
    <name type="common">Striped barnacle</name>
    <name type="synonym">Balanus amphitrite</name>
    <dbReference type="NCBI Taxonomy" id="1232801"/>
    <lineage>
        <taxon>Eukaryota</taxon>
        <taxon>Metazoa</taxon>
        <taxon>Ecdysozoa</taxon>
        <taxon>Arthropoda</taxon>
        <taxon>Crustacea</taxon>
        <taxon>Multicrustacea</taxon>
        <taxon>Cirripedia</taxon>
        <taxon>Thoracica</taxon>
        <taxon>Thoracicalcarea</taxon>
        <taxon>Balanomorpha</taxon>
        <taxon>Balanoidea</taxon>
        <taxon>Balanidae</taxon>
        <taxon>Amphibalaninae</taxon>
        <taxon>Amphibalanus</taxon>
    </lineage>
</organism>
<evidence type="ECO:0000256" key="1">
    <source>
        <dbReference type="ARBA" id="ARBA00000832"/>
    </source>
</evidence>
<evidence type="ECO:0000313" key="9">
    <source>
        <dbReference type="Proteomes" id="UP000440578"/>
    </source>
</evidence>
<evidence type="ECO:0000256" key="2">
    <source>
        <dbReference type="ARBA" id="ARBA00004961"/>
    </source>
</evidence>